<dbReference type="InterPro" id="IPR021933">
    <property type="entry name" value="SERRATE/Ars2_N"/>
</dbReference>
<sequence length="764" mass="86693">MADVMDMPPEPPLLREDKRRDRKERPVDDRSNRRDRDPRDRREDDDRVSRRDYFDRRSDDERPGSAVGRDRDRDYKRRRTPSLSPPPLYRDRRSPPLRRSPSYKRSRRDDDYDGARRGSPRPSMDERRDRRMGPGPGRSNSFSGDERSYGRHHGFRSDFGRGGFSDAFDTSSRRDGLMSYKQFISELEDDVSPAEAERRYTEYKNEFISTQKKAFFEQNKQEDWLRDKYDPSRLQVAIQRRNEACKSAAREFHSELESGNLDISPNFTGQNAQNANEASDEEADDRRRRNGRGFAKDQELDAAPKAPAVSCEPRRIEKDIEQARELARKLDAEKGLERNILVTSDTDKSDGERSLSGGIINPIVIVRGANQVKGYEGVELLDVVITYLWRVHFVDYYGYKEYKEQPKVIRHVRGDSKVNEDGAEWEKKIDTTWQSRLQGQDPLEIMLAKDKIEITTAQALEPLIRKIKDEKYGWKYGCGAKNCTKLFHGPEFVQKHLKLKHPELVLEVAAKVHEELYFENYMSDAEAPGSTPVMATQKDRARRPRPDEPSRVNAGLPLPVPGRGGSREIERGSRASRDGDKLDKQEKAQDDEQFEQRNGEQSPSQEFQQSGAPFDSAGPFESGRGDTPMFDPFTGPGGIRGPPPFGADMGMPPVLMPVPGAGPLGPFVPAPPEVAMRLWREQGGAGSFHPGVYDGPFDSEGGNARGSRKRAGPSGGRMGAGLIETPPLPLPLPSMRPDSRRPLRSYRDLDAPEDEVTVIDYRSL</sequence>
<dbReference type="InterPro" id="IPR013087">
    <property type="entry name" value="Znf_C2H2_type"/>
</dbReference>
<feature type="compositionally biased region" description="Basic and acidic residues" evidence="4">
    <location>
        <begin position="565"/>
        <end position="598"/>
    </location>
</feature>
<feature type="region of interest" description="Disordered" evidence="4">
    <location>
        <begin position="525"/>
        <end position="644"/>
    </location>
</feature>
<dbReference type="PROSITE" id="PS00028">
    <property type="entry name" value="ZINC_FINGER_C2H2_1"/>
    <property type="match status" value="1"/>
</dbReference>
<name>A0A9D4USN6_ADICA</name>
<proteinExistence type="inferred from homology"/>
<feature type="region of interest" description="Disordered" evidence="4">
    <location>
        <begin position="687"/>
        <end position="749"/>
    </location>
</feature>
<dbReference type="EMBL" id="JABFUD020000011">
    <property type="protein sequence ID" value="KAI5073112.1"/>
    <property type="molecule type" value="Genomic_DNA"/>
</dbReference>
<evidence type="ECO:0000256" key="4">
    <source>
        <dbReference type="SAM" id="MobiDB-lite"/>
    </source>
</evidence>
<organism evidence="6 7">
    <name type="scientific">Adiantum capillus-veneris</name>
    <name type="common">Maidenhair fern</name>
    <dbReference type="NCBI Taxonomy" id="13818"/>
    <lineage>
        <taxon>Eukaryota</taxon>
        <taxon>Viridiplantae</taxon>
        <taxon>Streptophyta</taxon>
        <taxon>Embryophyta</taxon>
        <taxon>Tracheophyta</taxon>
        <taxon>Polypodiopsida</taxon>
        <taxon>Polypodiidae</taxon>
        <taxon>Polypodiales</taxon>
        <taxon>Pteridineae</taxon>
        <taxon>Pteridaceae</taxon>
        <taxon>Vittarioideae</taxon>
        <taxon>Adiantum</taxon>
    </lineage>
</organism>
<protein>
    <recommendedName>
        <fullName evidence="5">C2H2-type domain-containing protein</fullName>
    </recommendedName>
</protein>
<dbReference type="OrthoDB" id="342064at2759"/>
<dbReference type="Proteomes" id="UP000886520">
    <property type="component" value="Chromosome 11"/>
</dbReference>
<feature type="compositionally biased region" description="Basic and acidic residues" evidence="4">
    <location>
        <begin position="737"/>
        <end position="749"/>
    </location>
</feature>
<dbReference type="PANTHER" id="PTHR13165:SF0">
    <property type="entry name" value="SERRATE RNA EFFECTOR MOLECULE HOMOLOG"/>
    <property type="match status" value="1"/>
</dbReference>
<dbReference type="PANTHER" id="PTHR13165">
    <property type="entry name" value="ARSENITE-RESISTANCE PROTEIN 2"/>
    <property type="match status" value="1"/>
</dbReference>
<evidence type="ECO:0000256" key="3">
    <source>
        <dbReference type="ARBA" id="ARBA00023242"/>
    </source>
</evidence>
<feature type="compositionally biased region" description="Polar residues" evidence="4">
    <location>
        <begin position="261"/>
        <end position="270"/>
    </location>
</feature>
<feature type="compositionally biased region" description="Basic and acidic residues" evidence="4">
    <location>
        <begin position="123"/>
        <end position="132"/>
    </location>
</feature>
<comment type="subcellular location">
    <subcellularLocation>
        <location evidence="1">Nucleus</location>
    </subcellularLocation>
</comment>
<feature type="compositionally biased region" description="Basic and acidic residues" evidence="4">
    <location>
        <begin position="144"/>
        <end position="159"/>
    </location>
</feature>
<reference evidence="6" key="1">
    <citation type="submission" date="2021-01" db="EMBL/GenBank/DDBJ databases">
        <title>Adiantum capillus-veneris genome.</title>
        <authorList>
            <person name="Fang Y."/>
            <person name="Liao Q."/>
        </authorList>
    </citation>
    <scope>NUCLEOTIDE SEQUENCE</scope>
    <source>
        <strain evidence="6">H3</strain>
        <tissue evidence="6">Leaf</tissue>
    </source>
</reference>
<dbReference type="Pfam" id="PF04959">
    <property type="entry name" value="ARS2"/>
    <property type="match status" value="1"/>
</dbReference>
<gene>
    <name evidence="6" type="ORF">GOP47_0011125</name>
</gene>
<evidence type="ECO:0000256" key="1">
    <source>
        <dbReference type="ARBA" id="ARBA00004123"/>
    </source>
</evidence>
<feature type="compositionally biased region" description="Basic and acidic residues" evidence="4">
    <location>
        <begin position="13"/>
        <end position="75"/>
    </location>
</feature>
<dbReference type="Pfam" id="PF12066">
    <property type="entry name" value="SERRATE_Ars2_N"/>
    <property type="match status" value="1"/>
</dbReference>
<comment type="similarity">
    <text evidence="2">Belongs to the ARS2 family.</text>
</comment>
<feature type="compositionally biased region" description="Basic and acidic residues" evidence="4">
    <location>
        <begin position="107"/>
        <end position="116"/>
    </location>
</feature>
<dbReference type="GO" id="GO:0016604">
    <property type="term" value="C:nuclear body"/>
    <property type="evidence" value="ECO:0007669"/>
    <property type="project" value="TreeGrafter"/>
</dbReference>
<dbReference type="AlphaFoldDB" id="A0A9D4USN6"/>
<feature type="compositionally biased region" description="Polar residues" evidence="4">
    <location>
        <begin position="599"/>
        <end position="611"/>
    </location>
</feature>
<feature type="domain" description="C2H2-type" evidence="5">
    <location>
        <begin position="478"/>
        <end position="501"/>
    </location>
</feature>
<comment type="caution">
    <text evidence="6">The sequence shown here is derived from an EMBL/GenBank/DDBJ whole genome shotgun (WGS) entry which is preliminary data.</text>
</comment>
<feature type="region of interest" description="Disordered" evidence="4">
    <location>
        <begin position="259"/>
        <end position="314"/>
    </location>
</feature>
<evidence type="ECO:0000313" key="6">
    <source>
        <dbReference type="EMBL" id="KAI5073112.1"/>
    </source>
</evidence>
<accession>A0A9D4USN6</accession>
<feature type="region of interest" description="Disordered" evidence="4">
    <location>
        <begin position="1"/>
        <end position="168"/>
    </location>
</feature>
<evidence type="ECO:0000256" key="2">
    <source>
        <dbReference type="ARBA" id="ARBA00005407"/>
    </source>
</evidence>
<dbReference type="GO" id="GO:0031053">
    <property type="term" value="P:primary miRNA processing"/>
    <property type="evidence" value="ECO:0007669"/>
    <property type="project" value="TreeGrafter"/>
</dbReference>
<dbReference type="InterPro" id="IPR007042">
    <property type="entry name" value="SERRATE/Ars2_C"/>
</dbReference>
<keyword evidence="7" id="KW-1185">Reference proteome</keyword>
<dbReference type="InterPro" id="IPR039727">
    <property type="entry name" value="SE/Ars2"/>
</dbReference>
<evidence type="ECO:0000313" key="7">
    <source>
        <dbReference type="Proteomes" id="UP000886520"/>
    </source>
</evidence>
<evidence type="ECO:0000259" key="5">
    <source>
        <dbReference type="PROSITE" id="PS00028"/>
    </source>
</evidence>
<keyword evidence="3" id="KW-0539">Nucleus</keyword>